<dbReference type="OrthoDB" id="246065at2"/>
<evidence type="ECO:0000256" key="1">
    <source>
        <dbReference type="ARBA" id="ARBA00022729"/>
    </source>
</evidence>
<evidence type="ECO:0000259" key="3">
    <source>
        <dbReference type="Pfam" id="PF00326"/>
    </source>
</evidence>
<gene>
    <name evidence="4" type="ORF">DTL42_02835</name>
</gene>
<dbReference type="PANTHER" id="PTHR43037">
    <property type="entry name" value="UNNAMED PRODUCT-RELATED"/>
    <property type="match status" value="1"/>
</dbReference>
<feature type="chain" id="PRO_5016687942" evidence="2">
    <location>
        <begin position="30"/>
        <end position="275"/>
    </location>
</feature>
<sequence>MKSIISLALCNFLISAGLCVLLLSSSALAEALQEPVDREFVAYCDGTVQKYVLILPGGELQVAHDLLIALHGHGSDRWQFATHDRDETRAVRDVAEQHQMILACPDYRATTSWMGPAAEADMVQLIALLKQRYPVQRVLLCGGSMGGSSALTFAALHPDLVDGVVAMNGTANHLEFENFQDAIRRSFGGSKQEKTVEYKKRSAEYWPERFTMPIGLTTGGKDETVPPQSVQRLAGVLRQLQKDLLHIHRESGGHATNYEDARKVLEYVVDKMETP</sequence>
<comment type="caution">
    <text evidence="4">The sequence shown here is derived from an EMBL/GenBank/DDBJ whole genome shotgun (WGS) entry which is preliminary data.</text>
</comment>
<dbReference type="InterPro" id="IPR050955">
    <property type="entry name" value="Plant_Biomass_Hydrol_Est"/>
</dbReference>
<dbReference type="Proteomes" id="UP000253562">
    <property type="component" value="Unassembled WGS sequence"/>
</dbReference>
<dbReference type="AlphaFoldDB" id="A0A368KUJ8"/>
<feature type="domain" description="Peptidase S9 prolyl oligopeptidase catalytic" evidence="3">
    <location>
        <begin position="121"/>
        <end position="263"/>
    </location>
</feature>
<evidence type="ECO:0000256" key="2">
    <source>
        <dbReference type="SAM" id="SignalP"/>
    </source>
</evidence>
<evidence type="ECO:0000313" key="4">
    <source>
        <dbReference type="EMBL" id="RCS54103.1"/>
    </source>
</evidence>
<dbReference type="SUPFAM" id="SSF53474">
    <property type="entry name" value="alpha/beta-Hydrolases"/>
    <property type="match status" value="1"/>
</dbReference>
<dbReference type="GO" id="GO:0006508">
    <property type="term" value="P:proteolysis"/>
    <property type="evidence" value="ECO:0007669"/>
    <property type="project" value="InterPro"/>
</dbReference>
<dbReference type="InterPro" id="IPR029058">
    <property type="entry name" value="AB_hydrolase_fold"/>
</dbReference>
<keyword evidence="4" id="KW-0378">Hydrolase</keyword>
<name>A0A368KUJ8_9BACT</name>
<accession>A0A368KUJ8</accession>
<dbReference type="EMBL" id="QPEX01000010">
    <property type="protein sequence ID" value="RCS54103.1"/>
    <property type="molecule type" value="Genomic_DNA"/>
</dbReference>
<dbReference type="Gene3D" id="3.40.50.1820">
    <property type="entry name" value="alpha/beta hydrolase"/>
    <property type="match status" value="1"/>
</dbReference>
<evidence type="ECO:0000313" key="5">
    <source>
        <dbReference type="Proteomes" id="UP000253562"/>
    </source>
</evidence>
<dbReference type="InterPro" id="IPR001375">
    <property type="entry name" value="Peptidase_S9_cat"/>
</dbReference>
<protein>
    <submittedName>
        <fullName evidence="4">Alpha/beta fold hydrolase</fullName>
    </submittedName>
</protein>
<dbReference type="Pfam" id="PF00326">
    <property type="entry name" value="Peptidase_S9"/>
    <property type="match status" value="1"/>
</dbReference>
<dbReference type="GO" id="GO:0008236">
    <property type="term" value="F:serine-type peptidase activity"/>
    <property type="evidence" value="ECO:0007669"/>
    <property type="project" value="InterPro"/>
</dbReference>
<dbReference type="PANTHER" id="PTHR43037:SF4">
    <property type="entry name" value="PEPTIDASE S9 PROLYL OLIGOPEPTIDASE CATALYTIC DOMAIN-CONTAINING PROTEIN"/>
    <property type="match status" value="1"/>
</dbReference>
<dbReference type="RefSeq" id="WP_114367170.1">
    <property type="nucleotide sequence ID" value="NZ_QPEX01000010.1"/>
</dbReference>
<feature type="signal peptide" evidence="2">
    <location>
        <begin position="1"/>
        <end position="29"/>
    </location>
</feature>
<proteinExistence type="predicted"/>
<keyword evidence="1 2" id="KW-0732">Signal</keyword>
<reference evidence="4 5" key="1">
    <citation type="submission" date="2018-07" db="EMBL/GenBank/DDBJ databases">
        <title>Comparative genomes isolates from brazilian mangrove.</title>
        <authorList>
            <person name="De Araujo J.E."/>
            <person name="Taketani R.G."/>
            <person name="Silva M.C.P."/>
            <person name="Lourenco M.V."/>
            <person name="Oliveira V.M."/>
            <person name="Andreote F.D."/>
        </authorList>
    </citation>
    <scope>NUCLEOTIDE SEQUENCE [LARGE SCALE GENOMIC DNA]</scope>
    <source>
        <strain evidence="4 5">HEX PRIS-MGV</strain>
    </source>
</reference>
<organism evidence="4 5">
    <name type="scientific">Bremerella cremea</name>
    <dbReference type="NCBI Taxonomy" id="1031537"/>
    <lineage>
        <taxon>Bacteria</taxon>
        <taxon>Pseudomonadati</taxon>
        <taxon>Planctomycetota</taxon>
        <taxon>Planctomycetia</taxon>
        <taxon>Pirellulales</taxon>
        <taxon>Pirellulaceae</taxon>
        <taxon>Bremerella</taxon>
    </lineage>
</organism>